<dbReference type="PANTHER" id="PTHR16320:SF9">
    <property type="entry name" value="SPHINGOMYELIN PHOSPHODIESTERASE 5"/>
    <property type="match status" value="1"/>
</dbReference>
<sequence length="474" mass="51828">MQSPLDWPPVPGAFRPSPFPNPVLHALHGLARALLFPAYWALDQLLGCWAPIARPSCLKWLRAAAGAGGALLLLMLIGLPLALPGLLLWLPLQAWRRPFCYQPPPQCWAPPAPWRPPAEPVRCFGFLSANVCLLPDGLARFSNLLHTQRRAEAVGTVLLAGLRPLRYGTMGCSPPGTGAPGGVLIATVPAGLDFVCLQEVFDLRAARSLVSRLAPNLGPVLYDVGTFGLQPGPHLKLLGSGLLLASRYPLLRAAFRSFPDSRREDALASKGLLSAQAQVGILDGRRIVGFLHCTHLHAPIEDGPLRCRQLTLLLDWAEQFEAESRHTDEVVAFSVLLGDLNFDNCSPNQALEQEHQLFSLFRDPCRLGTRQEQPWALGTLLSTSRLHHSVACSPEMLRRALEKEEGRHHFLAGPCHGSPRAEPWRGRRLDYITYREAPGGLLSPEVEQVTFSTALAGLTDHLAVGLRLRISMPS</sequence>
<dbReference type="Pfam" id="PF03372">
    <property type="entry name" value="Exo_endo_phos"/>
    <property type="match status" value="1"/>
</dbReference>
<keyword evidence="12" id="KW-1185">Reference proteome</keyword>
<keyword evidence="10" id="KW-1133">Transmembrane helix</keyword>
<accession>A0A6J2NCM4</accession>
<feature type="domain" description="Endonuclease/exonuclease/phosphatase" evidence="11">
    <location>
        <begin position="188"/>
        <end position="436"/>
    </location>
</feature>
<evidence type="ECO:0000256" key="2">
    <source>
        <dbReference type="ARBA" id="ARBA00004991"/>
    </source>
</evidence>
<feature type="transmembrane region" description="Helical" evidence="10">
    <location>
        <begin position="63"/>
        <end position="90"/>
    </location>
</feature>
<dbReference type="GO" id="GO:0005737">
    <property type="term" value="C:cytoplasm"/>
    <property type="evidence" value="ECO:0007669"/>
    <property type="project" value="TreeGrafter"/>
</dbReference>
<proteinExistence type="inferred from homology"/>
<protein>
    <recommendedName>
        <fullName evidence="4">sphingomyelin phosphodiesterase</fullName>
        <ecNumber evidence="4">3.1.4.12</ecNumber>
    </recommendedName>
</protein>
<gene>
    <name evidence="13" type="primary">LOC114514555</name>
</gene>
<dbReference type="SUPFAM" id="SSF56219">
    <property type="entry name" value="DNase I-like"/>
    <property type="match status" value="1"/>
</dbReference>
<reference evidence="13" key="1">
    <citation type="submission" date="2025-08" db="UniProtKB">
        <authorList>
            <consortium name="RefSeq"/>
        </authorList>
    </citation>
    <scope>IDENTIFICATION</scope>
    <source>
        <tissue evidence="13">Muscle</tissue>
    </source>
</reference>
<comment type="catalytic activity">
    <reaction evidence="7">
        <text>1-hexadecanoyl-sn-glycero-3-phosphocholine + H2O = 1-hexadecanoyl-sn-glycerol + phosphocholine + H(+)</text>
        <dbReference type="Rhea" id="RHEA:41119"/>
        <dbReference type="ChEBI" id="CHEBI:15377"/>
        <dbReference type="ChEBI" id="CHEBI:15378"/>
        <dbReference type="ChEBI" id="CHEBI:72998"/>
        <dbReference type="ChEBI" id="CHEBI:75542"/>
        <dbReference type="ChEBI" id="CHEBI:295975"/>
    </reaction>
    <physiologicalReaction direction="left-to-right" evidence="7">
        <dbReference type="Rhea" id="RHEA:41120"/>
    </physiologicalReaction>
</comment>
<dbReference type="GO" id="GO:0006684">
    <property type="term" value="P:sphingomyelin metabolic process"/>
    <property type="evidence" value="ECO:0007669"/>
    <property type="project" value="TreeGrafter"/>
</dbReference>
<dbReference type="InterPro" id="IPR038772">
    <property type="entry name" value="Sph/SMPD2-like"/>
</dbReference>
<evidence type="ECO:0000256" key="3">
    <source>
        <dbReference type="ARBA" id="ARBA00006335"/>
    </source>
</evidence>
<dbReference type="PANTHER" id="PTHR16320">
    <property type="entry name" value="SPHINGOMYELINASE FAMILY MEMBER"/>
    <property type="match status" value="1"/>
</dbReference>
<dbReference type="GO" id="GO:0016020">
    <property type="term" value="C:membrane"/>
    <property type="evidence" value="ECO:0007669"/>
    <property type="project" value="GOC"/>
</dbReference>
<comment type="catalytic activity">
    <reaction evidence="6">
        <text>a sphingosylphosphocholine + H2O = a sphingoid base + phosphocholine + H(+)</text>
        <dbReference type="Rhea" id="RHEA:45296"/>
        <dbReference type="ChEBI" id="CHEBI:15377"/>
        <dbReference type="ChEBI" id="CHEBI:15378"/>
        <dbReference type="ChEBI" id="CHEBI:84410"/>
        <dbReference type="ChEBI" id="CHEBI:85171"/>
        <dbReference type="ChEBI" id="CHEBI:295975"/>
    </reaction>
    <physiologicalReaction direction="left-to-right" evidence="6">
        <dbReference type="Rhea" id="RHEA:45297"/>
    </physiologicalReaction>
</comment>
<dbReference type="GO" id="GO:0004767">
    <property type="term" value="F:sphingomyelin phosphodiesterase activity"/>
    <property type="evidence" value="ECO:0007669"/>
    <property type="project" value="UniProtKB-EC"/>
</dbReference>
<evidence type="ECO:0000256" key="5">
    <source>
        <dbReference type="ARBA" id="ARBA00022919"/>
    </source>
</evidence>
<dbReference type="Gene3D" id="3.60.10.10">
    <property type="entry name" value="Endonuclease/exonuclease/phosphatase"/>
    <property type="match status" value="1"/>
</dbReference>
<comment type="catalytic activity">
    <reaction evidence="9">
        <text>1-O-octadecyl-sn-glycero-3-phosphocholine + H2O = 1-O-octadecyl-sn-glycerol + phosphocholine + H(+)</text>
        <dbReference type="Rhea" id="RHEA:39923"/>
        <dbReference type="ChEBI" id="CHEBI:15377"/>
        <dbReference type="ChEBI" id="CHEBI:15378"/>
        <dbReference type="ChEBI" id="CHEBI:74001"/>
        <dbReference type="ChEBI" id="CHEBI:75216"/>
        <dbReference type="ChEBI" id="CHEBI:295975"/>
    </reaction>
    <physiologicalReaction direction="left-to-right" evidence="9">
        <dbReference type="Rhea" id="RHEA:39924"/>
    </physiologicalReaction>
</comment>
<dbReference type="Proteomes" id="UP000504628">
    <property type="component" value="Chromosome 7"/>
</dbReference>
<keyword evidence="10" id="KW-0472">Membrane</keyword>
<keyword evidence="5" id="KW-0443">Lipid metabolism</keyword>
<comment type="pathway">
    <text evidence="1">Lipid metabolism; sphingolipid metabolism.</text>
</comment>
<dbReference type="GeneID" id="114514555"/>
<comment type="similarity">
    <text evidence="3">Belongs to the neutral sphingomyelinase family.</text>
</comment>
<evidence type="ECO:0000256" key="4">
    <source>
        <dbReference type="ARBA" id="ARBA00012369"/>
    </source>
</evidence>
<dbReference type="OrthoDB" id="40902at2759"/>
<keyword evidence="5" id="KW-0746">Sphingolipid metabolism</keyword>
<evidence type="ECO:0000256" key="8">
    <source>
        <dbReference type="ARBA" id="ARBA00048325"/>
    </source>
</evidence>
<dbReference type="KEGG" id="pdic:114514555"/>
<dbReference type="InterPro" id="IPR036691">
    <property type="entry name" value="Endo/exonu/phosph_ase_sf"/>
</dbReference>
<dbReference type="InParanoid" id="A0A6J2NCM4"/>
<evidence type="ECO:0000256" key="1">
    <source>
        <dbReference type="ARBA" id="ARBA00004760"/>
    </source>
</evidence>
<organism evidence="12 13">
    <name type="scientific">Phyllostomus discolor</name>
    <name type="common">pale spear-nosed bat</name>
    <dbReference type="NCBI Taxonomy" id="89673"/>
    <lineage>
        <taxon>Eukaryota</taxon>
        <taxon>Metazoa</taxon>
        <taxon>Chordata</taxon>
        <taxon>Craniata</taxon>
        <taxon>Vertebrata</taxon>
        <taxon>Euteleostomi</taxon>
        <taxon>Mammalia</taxon>
        <taxon>Eutheria</taxon>
        <taxon>Laurasiatheria</taxon>
        <taxon>Chiroptera</taxon>
        <taxon>Yangochiroptera</taxon>
        <taxon>Phyllostomidae</taxon>
        <taxon>Phyllostominae</taxon>
        <taxon>Phyllostomus</taxon>
    </lineage>
</organism>
<dbReference type="RefSeq" id="XP_028389554.1">
    <property type="nucleotide sequence ID" value="XM_028533753.2"/>
</dbReference>
<name>A0A6J2NCM4_9CHIR</name>
<evidence type="ECO:0000256" key="10">
    <source>
        <dbReference type="SAM" id="Phobius"/>
    </source>
</evidence>
<comment type="catalytic activity">
    <reaction evidence="8">
        <text>an N-(acyl)-sphingosylphosphocholine + H2O = an N-acyl-sphingoid base + phosphocholine + H(+)</text>
        <dbReference type="Rhea" id="RHEA:45300"/>
        <dbReference type="ChEBI" id="CHEBI:15377"/>
        <dbReference type="ChEBI" id="CHEBI:15378"/>
        <dbReference type="ChEBI" id="CHEBI:64583"/>
        <dbReference type="ChEBI" id="CHEBI:83273"/>
        <dbReference type="ChEBI" id="CHEBI:295975"/>
    </reaction>
    <physiologicalReaction direction="left-to-right" evidence="8">
        <dbReference type="Rhea" id="RHEA:45301"/>
    </physiologicalReaction>
</comment>
<dbReference type="AlphaFoldDB" id="A0A6J2NCM4"/>
<evidence type="ECO:0000313" key="13">
    <source>
        <dbReference type="RefSeq" id="XP_028389554.1"/>
    </source>
</evidence>
<evidence type="ECO:0000256" key="9">
    <source>
        <dbReference type="ARBA" id="ARBA00049346"/>
    </source>
</evidence>
<dbReference type="InterPro" id="IPR005135">
    <property type="entry name" value="Endo/exonuclease/phosphatase"/>
</dbReference>
<dbReference type="EC" id="3.1.4.12" evidence="4"/>
<evidence type="ECO:0000256" key="6">
    <source>
        <dbReference type="ARBA" id="ARBA00047675"/>
    </source>
</evidence>
<comment type="pathway">
    <text evidence="2">Sphingolipid metabolism.</text>
</comment>
<keyword evidence="10" id="KW-0812">Transmembrane</keyword>
<evidence type="ECO:0000256" key="7">
    <source>
        <dbReference type="ARBA" id="ARBA00048209"/>
    </source>
</evidence>
<evidence type="ECO:0000259" key="11">
    <source>
        <dbReference type="Pfam" id="PF03372"/>
    </source>
</evidence>
<evidence type="ECO:0000313" key="12">
    <source>
        <dbReference type="Proteomes" id="UP000504628"/>
    </source>
</evidence>